<dbReference type="Proteomes" id="UP001189429">
    <property type="component" value="Unassembled WGS sequence"/>
</dbReference>
<feature type="region of interest" description="Disordered" evidence="1">
    <location>
        <begin position="1"/>
        <end position="58"/>
    </location>
</feature>
<protein>
    <submittedName>
        <fullName evidence="2">Uncharacterized protein</fullName>
    </submittedName>
</protein>
<proteinExistence type="predicted"/>
<comment type="caution">
    <text evidence="2">The sequence shown here is derived from an EMBL/GenBank/DDBJ whole genome shotgun (WGS) entry which is preliminary data.</text>
</comment>
<accession>A0ABN9S0H5</accession>
<evidence type="ECO:0000313" key="2">
    <source>
        <dbReference type="EMBL" id="CAK0824591.1"/>
    </source>
</evidence>
<evidence type="ECO:0000313" key="3">
    <source>
        <dbReference type="Proteomes" id="UP001189429"/>
    </source>
</evidence>
<keyword evidence="3" id="KW-1185">Reference proteome</keyword>
<sequence length="247" mass="27769">MAPKGVGSKQKAARAAPKATAKKPPKPAPKKVAKPTQDDDESLPEVNPKSQDARMKAKTELDAKILEFQRQASNCKEQDPNLFKKIFTKSELSALWGRLKEARKKESMSVQEAWDTLCSLKVGANQKKNDILTEFLLGKPWQSRLITVVREHAKKETFENKQIPLSRGELQQKLGYEEAERKIAAGKFEEVEDSDGEILYIKKEKSFTQAASSATKVSDTRAATWNVITNAKKKRKRLSQHVSKFST</sequence>
<dbReference type="EMBL" id="CAUYUJ010008668">
    <property type="protein sequence ID" value="CAK0824591.1"/>
    <property type="molecule type" value="Genomic_DNA"/>
</dbReference>
<evidence type="ECO:0000256" key="1">
    <source>
        <dbReference type="SAM" id="MobiDB-lite"/>
    </source>
</evidence>
<feature type="compositionally biased region" description="Basic residues" evidence="1">
    <location>
        <begin position="20"/>
        <end position="33"/>
    </location>
</feature>
<reference evidence="2" key="1">
    <citation type="submission" date="2023-10" db="EMBL/GenBank/DDBJ databases">
        <authorList>
            <person name="Chen Y."/>
            <person name="Shah S."/>
            <person name="Dougan E. K."/>
            <person name="Thang M."/>
            <person name="Chan C."/>
        </authorList>
    </citation>
    <scope>NUCLEOTIDE SEQUENCE [LARGE SCALE GENOMIC DNA]</scope>
</reference>
<gene>
    <name evidence="2" type="ORF">PCOR1329_LOCUS24967</name>
</gene>
<organism evidence="2 3">
    <name type="scientific">Prorocentrum cordatum</name>
    <dbReference type="NCBI Taxonomy" id="2364126"/>
    <lineage>
        <taxon>Eukaryota</taxon>
        <taxon>Sar</taxon>
        <taxon>Alveolata</taxon>
        <taxon>Dinophyceae</taxon>
        <taxon>Prorocentrales</taxon>
        <taxon>Prorocentraceae</taxon>
        <taxon>Prorocentrum</taxon>
    </lineage>
</organism>
<name>A0ABN9S0H5_9DINO</name>